<evidence type="ECO:0000313" key="4">
    <source>
        <dbReference type="Proteomes" id="UP001286456"/>
    </source>
</evidence>
<evidence type="ECO:0000313" key="3">
    <source>
        <dbReference type="EMBL" id="KAK3320262.1"/>
    </source>
</evidence>
<evidence type="ECO:0000259" key="2">
    <source>
        <dbReference type="Pfam" id="PF24809"/>
    </source>
</evidence>
<evidence type="ECO:0000256" key="1">
    <source>
        <dbReference type="SAM" id="MobiDB-lite"/>
    </source>
</evidence>
<sequence length="554" mass="62226">MAQYIANNGRLPSPVPPEPLHPSQTLHSFVLEFSSGMHVFLERTKDDEATRAFSQSTWKDLQDEAAQARQALEAIDRAGGSVARRLQFLLELIPDGEYTSVLSGGLRLAYNTAKRKEEVRSKILQTLESLSDTAWHSTAGIKLYSHGVELKTRSEELYMAILDFVRHCTKYLDKSRALDSFKAFFRQSRYGTEFDDAADNIGVKATAFDKCVTFCFQRRVEIVDYNVKWIQTPLTAIYFLLAGVAKDHEYFRRYHLELLAKAANPTIQYIQAPVMQPVISSQEIRHLLSTSWRSGNNTMTDLSLILKQDAQAALRNVPSYHNQEQIGLIMQDPRFTTWLRALNSQFIIVHDEKSLQDISALSTMSYLCALMSQMLSSPGMFCLTFFCGLHTRATEDTLDGSRGIIQSFILQLLAAFGETSFLIQGGFDKNTLLQGLMMDDLGSMFSVFSLLLENIQAGVVYCFVDGASWYHTDARSNEMKAVVHFLAGLVDQVQLANRGLVLKVLVTNPTPRQRYNWEVAVVDIHLEKQLLTGGHGGDEAQRIAAMRAGAVPHQ</sequence>
<dbReference type="InterPro" id="IPR056125">
    <property type="entry name" value="DUF7708"/>
</dbReference>
<feature type="domain" description="DUF7708" evidence="2">
    <location>
        <begin position="96"/>
        <end position="209"/>
    </location>
</feature>
<dbReference type="Pfam" id="PF24809">
    <property type="entry name" value="DUF7708"/>
    <property type="match status" value="1"/>
</dbReference>
<reference evidence="3" key="2">
    <citation type="submission" date="2023-06" db="EMBL/GenBank/DDBJ databases">
        <authorList>
            <consortium name="Lawrence Berkeley National Laboratory"/>
            <person name="Haridas S."/>
            <person name="Hensen N."/>
            <person name="Bonometti L."/>
            <person name="Westerberg I."/>
            <person name="Brannstrom I.O."/>
            <person name="Guillou S."/>
            <person name="Cros-Aarteil S."/>
            <person name="Calhoun S."/>
            <person name="Kuo A."/>
            <person name="Mondo S."/>
            <person name="Pangilinan J."/>
            <person name="Riley R."/>
            <person name="Labutti K."/>
            <person name="Andreopoulos B."/>
            <person name="Lipzen A."/>
            <person name="Chen C."/>
            <person name="Yanf M."/>
            <person name="Daum C."/>
            <person name="Ng V."/>
            <person name="Clum A."/>
            <person name="Steindorff A."/>
            <person name="Ohm R."/>
            <person name="Martin F."/>
            <person name="Silar P."/>
            <person name="Natvig D."/>
            <person name="Lalanne C."/>
            <person name="Gautier V."/>
            <person name="Ament-Velasquez S.L."/>
            <person name="Kruys A."/>
            <person name="Hutchinson M.I."/>
            <person name="Powell A.J."/>
            <person name="Barry K."/>
            <person name="Miller A.N."/>
            <person name="Grigoriev I.V."/>
            <person name="Debuchy R."/>
            <person name="Gladieux P."/>
            <person name="Thoren M.H."/>
            <person name="Johannesson H."/>
        </authorList>
    </citation>
    <scope>NUCLEOTIDE SEQUENCE</scope>
    <source>
        <strain evidence="3">SMH4131-1</strain>
    </source>
</reference>
<proteinExistence type="predicted"/>
<organism evidence="3 4">
    <name type="scientific">Cercophora scortea</name>
    <dbReference type="NCBI Taxonomy" id="314031"/>
    <lineage>
        <taxon>Eukaryota</taxon>
        <taxon>Fungi</taxon>
        <taxon>Dikarya</taxon>
        <taxon>Ascomycota</taxon>
        <taxon>Pezizomycotina</taxon>
        <taxon>Sordariomycetes</taxon>
        <taxon>Sordariomycetidae</taxon>
        <taxon>Sordariales</taxon>
        <taxon>Lasiosphaeriaceae</taxon>
        <taxon>Cercophora</taxon>
    </lineage>
</organism>
<dbReference type="EMBL" id="JAUEPO010000006">
    <property type="protein sequence ID" value="KAK3320262.1"/>
    <property type="molecule type" value="Genomic_DNA"/>
</dbReference>
<feature type="region of interest" description="Disordered" evidence="1">
    <location>
        <begin position="1"/>
        <end position="20"/>
    </location>
</feature>
<protein>
    <recommendedName>
        <fullName evidence="2">DUF7708 domain-containing protein</fullName>
    </recommendedName>
</protein>
<gene>
    <name evidence="3" type="ORF">B0T19DRAFT_468501</name>
</gene>
<accession>A0AAE0I8W5</accession>
<dbReference type="PANTHER" id="PTHR40619:SF3">
    <property type="entry name" value="FUNGAL STAND N-TERMINAL GOODBYE DOMAIN-CONTAINING PROTEIN"/>
    <property type="match status" value="1"/>
</dbReference>
<name>A0AAE0I8W5_9PEZI</name>
<dbReference type="PANTHER" id="PTHR40619">
    <property type="entry name" value="FUNGAL STAND N-TERMINAL GOODBYE DOMAIN-CONTAINING PROTEIN"/>
    <property type="match status" value="1"/>
</dbReference>
<dbReference type="AlphaFoldDB" id="A0AAE0I8W5"/>
<comment type="caution">
    <text evidence="3">The sequence shown here is derived from an EMBL/GenBank/DDBJ whole genome shotgun (WGS) entry which is preliminary data.</text>
</comment>
<reference evidence="3" key="1">
    <citation type="journal article" date="2023" name="Mol. Phylogenet. Evol.">
        <title>Genome-scale phylogeny and comparative genomics of the fungal order Sordariales.</title>
        <authorList>
            <person name="Hensen N."/>
            <person name="Bonometti L."/>
            <person name="Westerberg I."/>
            <person name="Brannstrom I.O."/>
            <person name="Guillou S."/>
            <person name="Cros-Aarteil S."/>
            <person name="Calhoun S."/>
            <person name="Haridas S."/>
            <person name="Kuo A."/>
            <person name="Mondo S."/>
            <person name="Pangilinan J."/>
            <person name="Riley R."/>
            <person name="LaButti K."/>
            <person name="Andreopoulos B."/>
            <person name="Lipzen A."/>
            <person name="Chen C."/>
            <person name="Yan M."/>
            <person name="Daum C."/>
            <person name="Ng V."/>
            <person name="Clum A."/>
            <person name="Steindorff A."/>
            <person name="Ohm R.A."/>
            <person name="Martin F."/>
            <person name="Silar P."/>
            <person name="Natvig D.O."/>
            <person name="Lalanne C."/>
            <person name="Gautier V."/>
            <person name="Ament-Velasquez S.L."/>
            <person name="Kruys A."/>
            <person name="Hutchinson M.I."/>
            <person name="Powell A.J."/>
            <person name="Barry K."/>
            <person name="Miller A.N."/>
            <person name="Grigoriev I.V."/>
            <person name="Debuchy R."/>
            <person name="Gladieux P."/>
            <person name="Hiltunen Thoren M."/>
            <person name="Johannesson H."/>
        </authorList>
    </citation>
    <scope>NUCLEOTIDE SEQUENCE</scope>
    <source>
        <strain evidence="3">SMH4131-1</strain>
    </source>
</reference>
<dbReference type="Proteomes" id="UP001286456">
    <property type="component" value="Unassembled WGS sequence"/>
</dbReference>
<keyword evidence="4" id="KW-1185">Reference proteome</keyword>